<evidence type="ECO:0000256" key="8">
    <source>
        <dbReference type="HAMAP-Rule" id="MF_00222"/>
    </source>
</evidence>
<dbReference type="SUPFAM" id="SSF51735">
    <property type="entry name" value="NAD(P)-binding Rossmann-fold domains"/>
    <property type="match status" value="1"/>
</dbReference>
<keyword evidence="5 8" id="KW-0560">Oxidoreductase</keyword>
<organism evidence="12 13">
    <name type="scientific">Sporosarcina ureilytica</name>
    <dbReference type="NCBI Taxonomy" id="298596"/>
    <lineage>
        <taxon>Bacteria</taxon>
        <taxon>Bacillati</taxon>
        <taxon>Bacillota</taxon>
        <taxon>Bacilli</taxon>
        <taxon>Bacillales</taxon>
        <taxon>Caryophanaceae</taxon>
        <taxon>Sporosarcina</taxon>
    </lineage>
</organism>
<keyword evidence="4 8" id="KW-0521">NADP</keyword>
<evidence type="ECO:0000256" key="4">
    <source>
        <dbReference type="ARBA" id="ARBA00022857"/>
    </source>
</evidence>
<dbReference type="InterPro" id="IPR022893">
    <property type="entry name" value="Shikimate_DH_fam"/>
</dbReference>
<feature type="domain" description="Shikimate dehydrogenase substrate binding N-terminal" evidence="10">
    <location>
        <begin position="7"/>
        <end position="89"/>
    </location>
</feature>
<dbReference type="InterPro" id="IPR041121">
    <property type="entry name" value="SDH_C"/>
</dbReference>
<keyword evidence="13" id="KW-1185">Reference proteome</keyword>
<comment type="pathway">
    <text evidence="1 8">Metabolic intermediate biosynthesis; chorismate biosynthesis; chorismate from D-erythrose 4-phosphate and phosphoenolpyruvate: step 4/7.</text>
</comment>
<dbReference type="GO" id="GO:0019632">
    <property type="term" value="P:shikimate metabolic process"/>
    <property type="evidence" value="ECO:0007669"/>
    <property type="project" value="InterPro"/>
</dbReference>
<dbReference type="GO" id="GO:0009423">
    <property type="term" value="P:chorismate biosynthetic process"/>
    <property type="evidence" value="ECO:0007669"/>
    <property type="project" value="UniProtKB-UniRule"/>
</dbReference>
<dbReference type="GO" id="GO:0004764">
    <property type="term" value="F:shikimate 3-dehydrogenase (NADP+) activity"/>
    <property type="evidence" value="ECO:0007669"/>
    <property type="project" value="UniProtKB-UniRule"/>
</dbReference>
<dbReference type="EMBL" id="CP017560">
    <property type="protein sequence ID" value="AOV07927.1"/>
    <property type="molecule type" value="Genomic_DNA"/>
</dbReference>
<dbReference type="GO" id="GO:0008652">
    <property type="term" value="P:amino acid biosynthetic process"/>
    <property type="evidence" value="ECO:0007669"/>
    <property type="project" value="UniProtKB-KW"/>
</dbReference>
<feature type="binding site" evidence="8">
    <location>
        <position position="217"/>
    </location>
    <ligand>
        <name>NADP(+)</name>
        <dbReference type="ChEBI" id="CHEBI:58349"/>
    </ligand>
</feature>
<protein>
    <recommendedName>
        <fullName evidence="2 8">Shikimate dehydrogenase (NADP(+))</fullName>
        <shortName evidence="8">SDH</shortName>
        <ecNumber evidence="2 8">1.1.1.25</ecNumber>
    </recommendedName>
</protein>
<comment type="similarity">
    <text evidence="8">Belongs to the shikimate dehydrogenase family.</text>
</comment>
<accession>A0A1D8JGT8</accession>
<dbReference type="AlphaFoldDB" id="A0A1D8JGT8"/>
<feature type="binding site" evidence="8">
    <location>
        <position position="240"/>
    </location>
    <ligand>
        <name>NADP(+)</name>
        <dbReference type="ChEBI" id="CHEBI:58349"/>
    </ligand>
</feature>
<dbReference type="SUPFAM" id="SSF53223">
    <property type="entry name" value="Aminoacid dehydrogenase-like, N-terminal domain"/>
    <property type="match status" value="1"/>
</dbReference>
<evidence type="ECO:0000256" key="6">
    <source>
        <dbReference type="ARBA" id="ARBA00023141"/>
    </source>
</evidence>
<evidence type="ECO:0000256" key="2">
    <source>
        <dbReference type="ARBA" id="ARBA00012962"/>
    </source>
</evidence>
<gene>
    <name evidence="8" type="primary">aroE</name>
    <name evidence="12" type="ORF">BI350_10515</name>
</gene>
<dbReference type="Gene3D" id="3.40.50.720">
    <property type="entry name" value="NAD(P)-binding Rossmann-like Domain"/>
    <property type="match status" value="1"/>
</dbReference>
<keyword evidence="3 8" id="KW-0028">Amino-acid biosynthesis</keyword>
<dbReference type="PANTHER" id="PTHR21089">
    <property type="entry name" value="SHIKIMATE DEHYDROGENASE"/>
    <property type="match status" value="1"/>
</dbReference>
<evidence type="ECO:0000313" key="13">
    <source>
        <dbReference type="Proteomes" id="UP000185746"/>
    </source>
</evidence>
<dbReference type="Pfam" id="PF08501">
    <property type="entry name" value="Shikimate_dh_N"/>
    <property type="match status" value="1"/>
</dbReference>
<dbReference type="NCBIfam" id="TIGR00507">
    <property type="entry name" value="aroE"/>
    <property type="match status" value="1"/>
</dbReference>
<dbReference type="CDD" id="cd01065">
    <property type="entry name" value="NAD_bind_Shikimate_DH"/>
    <property type="match status" value="1"/>
</dbReference>
<dbReference type="GO" id="GO:0009073">
    <property type="term" value="P:aromatic amino acid family biosynthetic process"/>
    <property type="evidence" value="ECO:0007669"/>
    <property type="project" value="UniProtKB-KW"/>
</dbReference>
<feature type="binding site" evidence="8">
    <location>
        <position position="247"/>
    </location>
    <ligand>
        <name>shikimate</name>
        <dbReference type="ChEBI" id="CHEBI:36208"/>
    </ligand>
</feature>
<dbReference type="PANTHER" id="PTHR21089:SF1">
    <property type="entry name" value="BIFUNCTIONAL 3-DEHYDROQUINATE DEHYDRATASE_SHIKIMATE DEHYDROGENASE, CHLOROPLASTIC"/>
    <property type="match status" value="1"/>
</dbReference>
<sequence>MKKWYAVIGDPISQSMSPNMHDEWFNENNMNASYSPHHIYPEHLGQAVESLKLLGCSGWNVTVPHKSAIIPFLDEIDESAEVMNAVNTVEVLPDGSLRGSNTDGAGFVQSLEEMFGHLCVEKKVLVIGAGGAARGICYGLHEKGYGPMYVTNRTIEKAQQLAEHLPNAKALTITEAENILDEFGLIIQTTSVGMNYAVAGMPLNPSKVAAGTVVADIIYNPLETEFLKVARENGAQTMNGVGMFVHQGALAFEKWTGIQPNTANMIDKITEKLGGNYVNR</sequence>
<dbReference type="Pfam" id="PF01488">
    <property type="entry name" value="Shikimate_DH"/>
    <property type="match status" value="1"/>
</dbReference>
<evidence type="ECO:0000259" key="10">
    <source>
        <dbReference type="Pfam" id="PF08501"/>
    </source>
</evidence>
<keyword evidence="6 8" id="KW-0057">Aromatic amino acid biosynthesis</keyword>
<dbReference type="HAMAP" id="MF_00222">
    <property type="entry name" value="Shikimate_DH_AroE"/>
    <property type="match status" value="1"/>
</dbReference>
<evidence type="ECO:0000256" key="7">
    <source>
        <dbReference type="ARBA" id="ARBA00049442"/>
    </source>
</evidence>
<dbReference type="Pfam" id="PF18317">
    <property type="entry name" value="SDH_C"/>
    <property type="match status" value="1"/>
</dbReference>
<dbReference type="InterPro" id="IPR046346">
    <property type="entry name" value="Aminoacid_DH-like_N_sf"/>
</dbReference>
<dbReference type="EC" id="1.1.1.25" evidence="2 8"/>
<evidence type="ECO:0000313" key="12">
    <source>
        <dbReference type="EMBL" id="AOV07927.1"/>
    </source>
</evidence>
<dbReference type="Gene3D" id="3.40.50.10860">
    <property type="entry name" value="Leucine Dehydrogenase, chain A, domain 1"/>
    <property type="match status" value="1"/>
</dbReference>
<feature type="domain" description="SDH C-terminal" evidence="11">
    <location>
        <begin position="240"/>
        <end position="267"/>
    </location>
</feature>
<evidence type="ECO:0000259" key="9">
    <source>
        <dbReference type="Pfam" id="PF01488"/>
    </source>
</evidence>
<feature type="binding site" evidence="8">
    <location>
        <position position="219"/>
    </location>
    <ligand>
        <name>shikimate</name>
        <dbReference type="ChEBI" id="CHEBI:36208"/>
    </ligand>
</feature>
<feature type="binding site" evidence="8">
    <location>
        <position position="87"/>
    </location>
    <ligand>
        <name>shikimate</name>
        <dbReference type="ChEBI" id="CHEBI:36208"/>
    </ligand>
</feature>
<feature type="binding site" evidence="8">
    <location>
        <position position="103"/>
    </location>
    <ligand>
        <name>shikimate</name>
        <dbReference type="ChEBI" id="CHEBI:36208"/>
    </ligand>
</feature>
<reference evidence="12 13" key="1">
    <citation type="submission" date="2016-09" db="EMBL/GenBank/DDBJ databases">
        <title>Complete genome sequence of the Lysinibacillus sphaericus LMG 22257, a specie of Bacillus with ureolytic activity that can effectively biodeposit calcium carbonate.</title>
        <authorList>
            <person name="Yan W."/>
        </authorList>
    </citation>
    <scope>NUCLEOTIDE SEQUENCE [LARGE SCALE GENOMIC DNA]</scope>
    <source>
        <strain evidence="12 13">LMG 22257</strain>
    </source>
</reference>
<evidence type="ECO:0000256" key="3">
    <source>
        <dbReference type="ARBA" id="ARBA00022605"/>
    </source>
</evidence>
<feature type="binding site" evidence="8">
    <location>
        <position position="62"/>
    </location>
    <ligand>
        <name>shikimate</name>
        <dbReference type="ChEBI" id="CHEBI:36208"/>
    </ligand>
</feature>
<dbReference type="InterPro" id="IPR006151">
    <property type="entry name" value="Shikm_DH/Glu-tRNA_Rdtase"/>
</dbReference>
<dbReference type="InterPro" id="IPR013708">
    <property type="entry name" value="Shikimate_DH-bd_N"/>
</dbReference>
<dbReference type="Proteomes" id="UP000185746">
    <property type="component" value="Chromosome"/>
</dbReference>
<feature type="binding site" evidence="8">
    <location>
        <begin position="128"/>
        <end position="132"/>
    </location>
    <ligand>
        <name>NADP(+)</name>
        <dbReference type="ChEBI" id="CHEBI:58349"/>
    </ligand>
</feature>
<feature type="domain" description="Quinate/shikimate 5-dehydrogenase/glutamyl-tRNA reductase" evidence="9">
    <location>
        <begin position="120"/>
        <end position="191"/>
    </location>
</feature>
<feature type="binding site" evidence="8">
    <location>
        <position position="78"/>
    </location>
    <ligand>
        <name>NADP(+)</name>
        <dbReference type="ChEBI" id="CHEBI:58349"/>
    </ligand>
</feature>
<feature type="binding site" evidence="8">
    <location>
        <begin position="152"/>
        <end position="157"/>
    </location>
    <ligand>
        <name>NADP(+)</name>
        <dbReference type="ChEBI" id="CHEBI:58349"/>
    </ligand>
</feature>
<comment type="function">
    <text evidence="8">Involved in the biosynthesis of the chorismate, which leads to the biosynthesis of aromatic amino acids. Catalyzes the reversible NADPH linked reduction of 3-dehydroshikimate (DHSA) to yield shikimate (SA).</text>
</comment>
<feature type="active site" description="Proton acceptor" evidence="8">
    <location>
        <position position="66"/>
    </location>
</feature>
<comment type="catalytic activity">
    <reaction evidence="7 8">
        <text>shikimate + NADP(+) = 3-dehydroshikimate + NADPH + H(+)</text>
        <dbReference type="Rhea" id="RHEA:17737"/>
        <dbReference type="ChEBI" id="CHEBI:15378"/>
        <dbReference type="ChEBI" id="CHEBI:16630"/>
        <dbReference type="ChEBI" id="CHEBI:36208"/>
        <dbReference type="ChEBI" id="CHEBI:57783"/>
        <dbReference type="ChEBI" id="CHEBI:58349"/>
        <dbReference type="EC" id="1.1.1.25"/>
    </reaction>
</comment>
<evidence type="ECO:0000259" key="11">
    <source>
        <dbReference type="Pfam" id="PF18317"/>
    </source>
</evidence>
<dbReference type="GO" id="GO:0005829">
    <property type="term" value="C:cytosol"/>
    <property type="evidence" value="ECO:0007669"/>
    <property type="project" value="TreeGrafter"/>
</dbReference>
<comment type="subunit">
    <text evidence="8">Homodimer.</text>
</comment>
<proteinExistence type="inferred from homology"/>
<dbReference type="KEGG" id="surl:BI350_10515"/>
<name>A0A1D8JGT8_9BACL</name>
<dbReference type="InterPro" id="IPR011342">
    <property type="entry name" value="Shikimate_DH"/>
</dbReference>
<dbReference type="GO" id="GO:0050661">
    <property type="term" value="F:NADP binding"/>
    <property type="evidence" value="ECO:0007669"/>
    <property type="project" value="InterPro"/>
</dbReference>
<feature type="binding site" evidence="8">
    <location>
        <begin position="15"/>
        <end position="17"/>
    </location>
    <ligand>
        <name>shikimate</name>
        <dbReference type="ChEBI" id="CHEBI:36208"/>
    </ligand>
</feature>
<dbReference type="RefSeq" id="WP_075528074.1">
    <property type="nucleotide sequence ID" value="NZ_CP017560.1"/>
</dbReference>
<evidence type="ECO:0000256" key="1">
    <source>
        <dbReference type="ARBA" id="ARBA00004871"/>
    </source>
</evidence>
<dbReference type="InterPro" id="IPR036291">
    <property type="entry name" value="NAD(P)-bd_dom_sf"/>
</dbReference>
<dbReference type="UniPathway" id="UPA00053">
    <property type="reaction ID" value="UER00087"/>
</dbReference>
<evidence type="ECO:0000256" key="5">
    <source>
        <dbReference type="ARBA" id="ARBA00023002"/>
    </source>
</evidence>